<dbReference type="Pfam" id="PF00300">
    <property type="entry name" value="His_Phos_1"/>
    <property type="match status" value="1"/>
</dbReference>
<dbReference type="GO" id="GO:0016791">
    <property type="term" value="F:phosphatase activity"/>
    <property type="evidence" value="ECO:0007669"/>
    <property type="project" value="TreeGrafter"/>
</dbReference>
<dbReference type="Proteomes" id="UP000030651">
    <property type="component" value="Unassembled WGS sequence"/>
</dbReference>
<dbReference type="eggNOG" id="KOG4754">
    <property type="taxonomic scope" value="Eukaryota"/>
</dbReference>
<dbReference type="Gene3D" id="3.40.50.1240">
    <property type="entry name" value="Phosphoglycerate mutase-like"/>
    <property type="match status" value="1"/>
</dbReference>
<protein>
    <submittedName>
        <fullName evidence="2">Uncharacterized protein</fullName>
    </submittedName>
</protein>
<evidence type="ECO:0000313" key="3">
    <source>
        <dbReference type="Proteomes" id="UP000030651"/>
    </source>
</evidence>
<dbReference type="InterPro" id="IPR013078">
    <property type="entry name" value="His_Pase_superF_clade-1"/>
</dbReference>
<dbReference type="AlphaFoldDB" id="W3XGX7"/>
<dbReference type="KEGG" id="pfy:PFICI_02506"/>
<gene>
    <name evidence="2" type="ORF">PFICI_02506</name>
</gene>
<reference evidence="3" key="1">
    <citation type="journal article" date="2015" name="BMC Genomics">
        <title>Genomic and transcriptomic analysis of the endophytic fungus Pestalotiopsis fici reveals its lifestyle and high potential for synthesis of natural products.</title>
        <authorList>
            <person name="Wang X."/>
            <person name="Zhang X."/>
            <person name="Liu L."/>
            <person name="Xiang M."/>
            <person name="Wang W."/>
            <person name="Sun X."/>
            <person name="Che Y."/>
            <person name="Guo L."/>
            <person name="Liu G."/>
            <person name="Guo L."/>
            <person name="Wang C."/>
            <person name="Yin W.B."/>
            <person name="Stadler M."/>
            <person name="Zhang X."/>
            <person name="Liu X."/>
        </authorList>
    </citation>
    <scope>NUCLEOTIDE SEQUENCE [LARGE SCALE GENOMIC DNA]</scope>
    <source>
        <strain evidence="3">W106-1 / CGMCC3.15140</strain>
    </source>
</reference>
<evidence type="ECO:0000313" key="2">
    <source>
        <dbReference type="EMBL" id="ETS84481.1"/>
    </source>
</evidence>
<accession>W3XGX7</accession>
<dbReference type="EMBL" id="KI912110">
    <property type="protein sequence ID" value="ETS84481.1"/>
    <property type="molecule type" value="Genomic_DNA"/>
</dbReference>
<dbReference type="InParanoid" id="W3XGX7"/>
<dbReference type="HOGENOM" id="CLU_039184_1_0_1"/>
<keyword evidence="3" id="KW-1185">Reference proteome</keyword>
<dbReference type="GO" id="GO:0005737">
    <property type="term" value="C:cytoplasm"/>
    <property type="evidence" value="ECO:0007669"/>
    <property type="project" value="TreeGrafter"/>
</dbReference>
<dbReference type="InterPro" id="IPR050275">
    <property type="entry name" value="PGM_Phosphatase"/>
</dbReference>
<dbReference type="CDD" id="cd07067">
    <property type="entry name" value="HP_PGM_like"/>
    <property type="match status" value="1"/>
</dbReference>
<evidence type="ECO:0000256" key="1">
    <source>
        <dbReference type="SAM" id="MobiDB-lite"/>
    </source>
</evidence>
<proteinExistence type="predicted"/>
<dbReference type="GeneID" id="19267519"/>
<feature type="region of interest" description="Disordered" evidence="1">
    <location>
        <begin position="209"/>
        <end position="240"/>
    </location>
</feature>
<dbReference type="OrthoDB" id="496981at2759"/>
<sequence length="270" mass="30207">MSPTVILMRHAQGYHNLGIRHHHLVDPALTPTGEQQCRGRAGELADQQPSISLVAASPLTRTLQTAMLVFERALALPTCADAIVALPTAQESFDYPFNTGSDIGALRDSCAQKGWPVDLSLVEDGWTDRSLKSPYFPAGTRLAERARRTRLWLKEKLQELVQTGLEDATIALVTHGNFLHFLTDDWEAATKYHGTGWKNCEYRSYSFEPSSLASGNDEARLVETERSRRRRGLSTPPPSMEEQKRLFYETIAAWHLQGLPDAFELDSMLV</sequence>
<dbReference type="OMA" id="NCETRRY"/>
<dbReference type="PANTHER" id="PTHR48100">
    <property type="entry name" value="BROAD-SPECIFICITY PHOSPHATASE YOR283W-RELATED"/>
    <property type="match status" value="1"/>
</dbReference>
<dbReference type="InterPro" id="IPR029033">
    <property type="entry name" value="His_PPase_superfam"/>
</dbReference>
<dbReference type="SMART" id="SM00855">
    <property type="entry name" value="PGAM"/>
    <property type="match status" value="1"/>
</dbReference>
<dbReference type="SUPFAM" id="SSF53254">
    <property type="entry name" value="Phosphoglycerate mutase-like"/>
    <property type="match status" value="1"/>
</dbReference>
<dbReference type="RefSeq" id="XP_007829278.1">
    <property type="nucleotide sequence ID" value="XM_007831087.1"/>
</dbReference>
<name>W3XGX7_PESFW</name>
<organism evidence="2 3">
    <name type="scientific">Pestalotiopsis fici (strain W106-1 / CGMCC3.15140)</name>
    <dbReference type="NCBI Taxonomy" id="1229662"/>
    <lineage>
        <taxon>Eukaryota</taxon>
        <taxon>Fungi</taxon>
        <taxon>Dikarya</taxon>
        <taxon>Ascomycota</taxon>
        <taxon>Pezizomycotina</taxon>
        <taxon>Sordariomycetes</taxon>
        <taxon>Xylariomycetidae</taxon>
        <taxon>Amphisphaeriales</taxon>
        <taxon>Sporocadaceae</taxon>
        <taxon>Pestalotiopsis</taxon>
    </lineage>
</organism>
<dbReference type="PANTHER" id="PTHR48100:SF54">
    <property type="entry name" value="PHOSPHATASE SPAC5H10.03-RELATED"/>
    <property type="match status" value="1"/>
</dbReference>
<feature type="compositionally biased region" description="Basic and acidic residues" evidence="1">
    <location>
        <begin position="217"/>
        <end position="226"/>
    </location>
</feature>